<comment type="caution">
    <text evidence="5">The sequence shown here is derived from an EMBL/GenBank/DDBJ whole genome shotgun (WGS) entry which is preliminary data.</text>
</comment>
<accession>A0A154I7F7</accession>
<dbReference type="Pfam" id="PF07859">
    <property type="entry name" value="Abhydrolase_3"/>
    <property type="match status" value="1"/>
</dbReference>
<evidence type="ECO:0000256" key="1">
    <source>
        <dbReference type="ARBA" id="ARBA00010515"/>
    </source>
</evidence>
<proteinExistence type="inferred from homology"/>
<reference evidence="5" key="1">
    <citation type="submission" date="2016-03" db="EMBL/GenBank/DDBJ databases">
        <title>Microsymbionts genomes from the relict species Vavilovia formosa.</title>
        <authorList>
            <person name="Chirak E."/>
            <person name="Kimeklis A."/>
            <person name="Kopat V."/>
            <person name="Andronov E."/>
        </authorList>
    </citation>
    <scope>NUCLEOTIDE SEQUENCE [LARGE SCALE GENOMIC DNA]</scope>
    <source>
        <strain evidence="5">Vaf12</strain>
    </source>
</reference>
<dbReference type="PROSITE" id="PS01173">
    <property type="entry name" value="LIPASE_GDXG_HIS"/>
    <property type="match status" value="1"/>
</dbReference>
<dbReference type="EMBL" id="LVYU01000157">
    <property type="protein sequence ID" value="KZA96462.1"/>
    <property type="molecule type" value="Genomic_DNA"/>
</dbReference>
<dbReference type="AlphaFoldDB" id="A0A154I7F7"/>
<dbReference type="PANTHER" id="PTHR48081">
    <property type="entry name" value="AB HYDROLASE SUPERFAMILY PROTEIN C4A8.06C"/>
    <property type="match status" value="1"/>
</dbReference>
<dbReference type="GO" id="GO:0004806">
    <property type="term" value="F:triacylglycerol lipase activity"/>
    <property type="evidence" value="ECO:0007669"/>
    <property type="project" value="TreeGrafter"/>
</dbReference>
<gene>
    <name evidence="5" type="ORF">A4A59_34770</name>
</gene>
<evidence type="ECO:0000256" key="2">
    <source>
        <dbReference type="ARBA" id="ARBA00022801"/>
    </source>
</evidence>
<organism evidence="5">
    <name type="scientific">Rhizobium leguminosarum</name>
    <dbReference type="NCBI Taxonomy" id="384"/>
    <lineage>
        <taxon>Bacteria</taxon>
        <taxon>Pseudomonadati</taxon>
        <taxon>Pseudomonadota</taxon>
        <taxon>Alphaproteobacteria</taxon>
        <taxon>Hyphomicrobiales</taxon>
        <taxon>Rhizobiaceae</taxon>
        <taxon>Rhizobium/Agrobacterium group</taxon>
        <taxon>Rhizobium</taxon>
    </lineage>
</organism>
<dbReference type="PANTHER" id="PTHR48081:SF30">
    <property type="entry name" value="ACETYL-HYDROLASE LIPR-RELATED"/>
    <property type="match status" value="1"/>
</dbReference>
<dbReference type="SUPFAM" id="SSF53474">
    <property type="entry name" value="alpha/beta-Hydrolases"/>
    <property type="match status" value="1"/>
</dbReference>
<keyword evidence="2" id="KW-0378">Hydrolase</keyword>
<feature type="signal peptide" evidence="3">
    <location>
        <begin position="1"/>
        <end position="33"/>
    </location>
</feature>
<name>A0A154I7F7_RHILE</name>
<feature type="domain" description="Alpha/beta hydrolase fold-3" evidence="4">
    <location>
        <begin position="116"/>
        <end position="317"/>
    </location>
</feature>
<feature type="chain" id="PRO_5007595852" evidence="3">
    <location>
        <begin position="34"/>
        <end position="347"/>
    </location>
</feature>
<evidence type="ECO:0000259" key="4">
    <source>
        <dbReference type="Pfam" id="PF07859"/>
    </source>
</evidence>
<dbReference type="InterPro" id="IPR002168">
    <property type="entry name" value="Lipase_GDXG_HIS_AS"/>
</dbReference>
<evidence type="ECO:0000313" key="5">
    <source>
        <dbReference type="EMBL" id="KZA96462.1"/>
    </source>
</evidence>
<protein>
    <submittedName>
        <fullName evidence="5">Esterase</fullName>
    </submittedName>
</protein>
<evidence type="ECO:0000256" key="3">
    <source>
        <dbReference type="SAM" id="SignalP"/>
    </source>
</evidence>
<dbReference type="InterPro" id="IPR050300">
    <property type="entry name" value="GDXG_lipolytic_enzyme"/>
</dbReference>
<keyword evidence="3" id="KW-0732">Signal</keyword>
<sequence>MNGRILPAGIRRALRRLKCLFPALAALMLLASAAVGRDIGPQSPASREQVEKLVGLWKDHFAGADSLQQRRTAFRTLMETMPGPTRIQVRQVDADGVDAELMWPARLHHPIGQRVILYIHGGGFSSGSIRTHSLLAGSLAKAASSDILLIDYRLMPEYGYPAQINDALTAYRWLLDNGYRSENVIVAGDGAGGNIAIETVLRQMQAAKPLPAAVIALSPITDLAATGGSMTSNAGSDPLVGKDWIETLRKTYLRSRSPTDPQASPLYADMAGFPPLLLQVGSGEVLLDDTLRLADKARVAGVDVTTEVWPGMPHQWQLFPSLLDDADRSSQNIAEFAIRHFADKPQE</sequence>
<dbReference type="InterPro" id="IPR029058">
    <property type="entry name" value="AB_hydrolase_fold"/>
</dbReference>
<dbReference type="InterPro" id="IPR013094">
    <property type="entry name" value="AB_hydrolase_3"/>
</dbReference>
<comment type="similarity">
    <text evidence="1">Belongs to the 'GDXG' lipolytic enzyme family.</text>
</comment>
<dbReference type="Gene3D" id="3.40.50.1820">
    <property type="entry name" value="alpha/beta hydrolase"/>
    <property type="match status" value="1"/>
</dbReference>